<dbReference type="EMBL" id="CP097649">
    <property type="protein sequence ID" value="URI13933.1"/>
    <property type="molecule type" value="Genomic_DNA"/>
</dbReference>
<evidence type="ECO:0000256" key="1">
    <source>
        <dbReference type="SAM" id="SignalP"/>
    </source>
</evidence>
<dbReference type="RefSeq" id="WP_249750248.1">
    <property type="nucleotide sequence ID" value="NZ_CP097298.1"/>
</dbReference>
<evidence type="ECO:0000313" key="2">
    <source>
        <dbReference type="EMBL" id="URI13933.1"/>
    </source>
</evidence>
<organism evidence="2 3">
    <name type="scientific">Brevundimonas albigilva</name>
    <dbReference type="NCBI Taxonomy" id="1312364"/>
    <lineage>
        <taxon>Bacteria</taxon>
        <taxon>Pseudomonadati</taxon>
        <taxon>Pseudomonadota</taxon>
        <taxon>Alphaproteobacteria</taxon>
        <taxon>Caulobacterales</taxon>
        <taxon>Caulobacteraceae</taxon>
        <taxon>Brevundimonas</taxon>
    </lineage>
</organism>
<proteinExistence type="predicted"/>
<gene>
    <name evidence="2" type="ORF">M8231_08810</name>
</gene>
<keyword evidence="3" id="KW-1185">Reference proteome</keyword>
<dbReference type="Proteomes" id="UP001055429">
    <property type="component" value="Chromosome"/>
</dbReference>
<keyword evidence="1" id="KW-0732">Signal</keyword>
<evidence type="ECO:0000313" key="3">
    <source>
        <dbReference type="Proteomes" id="UP001055429"/>
    </source>
</evidence>
<accession>A0ABY4SI73</accession>
<name>A0ABY4SI73_9CAUL</name>
<evidence type="ECO:0008006" key="4">
    <source>
        <dbReference type="Google" id="ProtNLM"/>
    </source>
</evidence>
<protein>
    <recommendedName>
        <fullName evidence="4">Secreted protein</fullName>
    </recommendedName>
</protein>
<sequence length="188" mass="20612">MKILSLAASAAVLTAAAAGAAQAQTPAAQDAFMGRLNALCGQRFEGRVVTTDPADAGFANQRLLMQVRDCSAQEVRIPFWVGPDRSRTWVVTRTQTGLRLKHDHRHDDGSPHVLHWYGGDTASAGTAERQEFPVDAESIALFNANDASVSTTNVWAMEVRPGQTFAYELRRANRRFRVEFDLTKPVAD</sequence>
<feature type="chain" id="PRO_5046292353" description="Secreted protein" evidence="1">
    <location>
        <begin position="24"/>
        <end position="188"/>
    </location>
</feature>
<reference evidence="2" key="1">
    <citation type="submission" date="2022-05" db="EMBL/GenBank/DDBJ databases">
        <title>Brevundimonas albigilva TT17 genome sequence.</title>
        <authorList>
            <person name="Lee K."/>
            <person name="Son H."/>
        </authorList>
    </citation>
    <scope>NUCLEOTIDE SEQUENCE</scope>
    <source>
        <strain evidence="2">TT17</strain>
    </source>
</reference>
<feature type="signal peptide" evidence="1">
    <location>
        <begin position="1"/>
        <end position="23"/>
    </location>
</feature>